<protein>
    <recommendedName>
        <fullName evidence="2">Alpha/beta hydrolase fold-3 domain-containing protein</fullName>
    </recommendedName>
</protein>
<proteinExistence type="predicted"/>
<accession>A0A8H3ZV49</accession>
<keyword evidence="4" id="KW-1185">Reference proteome</keyword>
<feature type="domain" description="Alpha/beta hydrolase fold-3" evidence="2">
    <location>
        <begin position="87"/>
        <end position="295"/>
    </location>
</feature>
<comment type="caution">
    <text evidence="3">The sequence shown here is derived from an EMBL/GenBank/DDBJ whole genome shotgun (WGS) entry which is preliminary data.</text>
</comment>
<dbReference type="PANTHER" id="PTHR48081:SF8">
    <property type="entry name" value="ALPHA_BETA HYDROLASE FOLD-3 DOMAIN-CONTAINING PROTEIN-RELATED"/>
    <property type="match status" value="1"/>
</dbReference>
<sequence>MPGLSFDKDFWKAAGPVLAIRPPGQARTALQLRARTNVGLASLLKGPIPDEIVETQHQITSFDGEQIVVYQFAHKDVDSTVKHPAFIYVHGGGLVAGDIDPYSRLLAATCALETGVQMFAVEYRLAPEFPHPTPAEDCYATLKWLSESSEKLNIDAKRLGFYALSAGGGLAAGAALMARDRGLSPPLAKQMLIYPMLDDRTKAEKDNELCQFLTWTNLQNQLGWNAYLGGKAGEADVPEYAAPARAANLEGLPNTYIDVGGLDLFCAESVTYASRLVSANVQVELHVYPGLPHIFDLYASKIELAQRAKDNRLKAAKAL</sequence>
<dbReference type="InterPro" id="IPR013094">
    <property type="entry name" value="AB_hydrolase_3"/>
</dbReference>
<reference evidence="3 4" key="1">
    <citation type="submission" date="2019-12" db="EMBL/GenBank/DDBJ databases">
        <title>A genome sequence resource for the geographically widespread anthracnose pathogen Colletotrichum asianum.</title>
        <authorList>
            <person name="Meng Y."/>
        </authorList>
    </citation>
    <scope>NUCLEOTIDE SEQUENCE [LARGE SCALE GENOMIC DNA]</scope>
    <source>
        <strain evidence="3 4">ICMP 18580</strain>
    </source>
</reference>
<gene>
    <name evidence="3" type="ORF">GQ607_007961</name>
</gene>
<dbReference type="PANTHER" id="PTHR48081">
    <property type="entry name" value="AB HYDROLASE SUPERFAMILY PROTEIN C4A8.06C"/>
    <property type="match status" value="1"/>
</dbReference>
<dbReference type="GO" id="GO:0016787">
    <property type="term" value="F:hydrolase activity"/>
    <property type="evidence" value="ECO:0007669"/>
    <property type="project" value="UniProtKB-KW"/>
</dbReference>
<dbReference type="Proteomes" id="UP000434172">
    <property type="component" value="Unassembled WGS sequence"/>
</dbReference>
<evidence type="ECO:0000313" key="3">
    <source>
        <dbReference type="EMBL" id="KAF0324790.1"/>
    </source>
</evidence>
<evidence type="ECO:0000313" key="4">
    <source>
        <dbReference type="Proteomes" id="UP000434172"/>
    </source>
</evidence>
<dbReference type="SUPFAM" id="SSF53474">
    <property type="entry name" value="alpha/beta-Hydrolases"/>
    <property type="match status" value="1"/>
</dbReference>
<dbReference type="Gene3D" id="3.40.50.1820">
    <property type="entry name" value="alpha/beta hydrolase"/>
    <property type="match status" value="1"/>
</dbReference>
<dbReference type="OrthoDB" id="408631at2759"/>
<keyword evidence="1" id="KW-0378">Hydrolase</keyword>
<dbReference type="Pfam" id="PF07859">
    <property type="entry name" value="Abhydrolase_3"/>
    <property type="match status" value="1"/>
</dbReference>
<dbReference type="InterPro" id="IPR050300">
    <property type="entry name" value="GDXG_lipolytic_enzyme"/>
</dbReference>
<dbReference type="InterPro" id="IPR029058">
    <property type="entry name" value="AB_hydrolase_fold"/>
</dbReference>
<organism evidence="3 4">
    <name type="scientific">Colletotrichum asianum</name>
    <dbReference type="NCBI Taxonomy" id="702518"/>
    <lineage>
        <taxon>Eukaryota</taxon>
        <taxon>Fungi</taxon>
        <taxon>Dikarya</taxon>
        <taxon>Ascomycota</taxon>
        <taxon>Pezizomycotina</taxon>
        <taxon>Sordariomycetes</taxon>
        <taxon>Hypocreomycetidae</taxon>
        <taxon>Glomerellales</taxon>
        <taxon>Glomerellaceae</taxon>
        <taxon>Colletotrichum</taxon>
        <taxon>Colletotrichum gloeosporioides species complex</taxon>
    </lineage>
</organism>
<dbReference type="AlphaFoldDB" id="A0A8H3ZV49"/>
<evidence type="ECO:0000259" key="2">
    <source>
        <dbReference type="Pfam" id="PF07859"/>
    </source>
</evidence>
<evidence type="ECO:0000256" key="1">
    <source>
        <dbReference type="ARBA" id="ARBA00022801"/>
    </source>
</evidence>
<dbReference type="EMBL" id="WOWK01000041">
    <property type="protein sequence ID" value="KAF0324790.1"/>
    <property type="molecule type" value="Genomic_DNA"/>
</dbReference>
<name>A0A8H3ZV49_9PEZI</name>